<feature type="repeat" description="TPR" evidence="3">
    <location>
        <begin position="2"/>
        <end position="33"/>
    </location>
</feature>
<dbReference type="SUPFAM" id="SSF48452">
    <property type="entry name" value="TPR-like"/>
    <property type="match status" value="1"/>
</dbReference>
<proteinExistence type="predicted"/>
<evidence type="ECO:0000256" key="1">
    <source>
        <dbReference type="ARBA" id="ARBA00022737"/>
    </source>
</evidence>
<keyword evidence="1" id="KW-0677">Repeat</keyword>
<dbReference type="HOGENOM" id="CLU_2080710_0_0_9"/>
<gene>
    <name evidence="4" type="ORF">CM240_0757</name>
</gene>
<organism evidence="4 5">
    <name type="scientific">Clostridium bornimense</name>
    <dbReference type="NCBI Taxonomy" id="1216932"/>
    <lineage>
        <taxon>Bacteria</taxon>
        <taxon>Bacillati</taxon>
        <taxon>Bacillota</taxon>
        <taxon>Clostridia</taxon>
        <taxon>Eubacteriales</taxon>
        <taxon>Clostridiaceae</taxon>
        <taxon>Clostridium</taxon>
    </lineage>
</organism>
<dbReference type="GO" id="GO:0016020">
    <property type="term" value="C:membrane"/>
    <property type="evidence" value="ECO:0007669"/>
    <property type="project" value="TreeGrafter"/>
</dbReference>
<dbReference type="STRING" id="1216932.CM240_0757"/>
<dbReference type="PANTHER" id="PTHR45831:SF2">
    <property type="entry name" value="LD24721P"/>
    <property type="match status" value="1"/>
</dbReference>
<dbReference type="PATRIC" id="fig|1216932.3.peg.743"/>
<dbReference type="OrthoDB" id="1907609at2"/>
<keyword evidence="5" id="KW-1185">Reference proteome</keyword>
<dbReference type="Gene3D" id="1.25.40.10">
    <property type="entry name" value="Tetratricopeptide repeat domain"/>
    <property type="match status" value="1"/>
</dbReference>
<dbReference type="KEGG" id="clt:CM240_0757"/>
<dbReference type="InterPro" id="IPR019734">
    <property type="entry name" value="TPR_rpt"/>
</dbReference>
<dbReference type="eggNOG" id="COG0457">
    <property type="taxonomic scope" value="Bacteria"/>
</dbReference>
<evidence type="ECO:0000256" key="3">
    <source>
        <dbReference type="PROSITE-ProRule" id="PRU00339"/>
    </source>
</evidence>
<dbReference type="PANTHER" id="PTHR45831">
    <property type="entry name" value="LD24721P"/>
    <property type="match status" value="1"/>
</dbReference>
<reference evidence="4 5" key="1">
    <citation type="submission" date="2013-11" db="EMBL/GenBank/DDBJ databases">
        <title>Complete genome sequence of Clostridum sp. M2/40.</title>
        <authorList>
            <person name="Wibberg D."/>
            <person name="Puehler A."/>
            <person name="Schlueter A."/>
        </authorList>
    </citation>
    <scope>NUCLEOTIDE SEQUENCE [LARGE SCALE GENOMIC DNA]</scope>
    <source>
        <strain evidence="5">M2/40</strain>
    </source>
</reference>
<protein>
    <recommendedName>
        <fullName evidence="6">Tetratricopeptide repeat protein</fullName>
    </recommendedName>
</protein>
<dbReference type="EMBL" id="HG917868">
    <property type="protein sequence ID" value="CDM67922.1"/>
    <property type="molecule type" value="Genomic_DNA"/>
</dbReference>
<evidence type="ECO:0008006" key="6">
    <source>
        <dbReference type="Google" id="ProtNLM"/>
    </source>
</evidence>
<dbReference type="GO" id="GO:0072380">
    <property type="term" value="C:TRC complex"/>
    <property type="evidence" value="ECO:0007669"/>
    <property type="project" value="TreeGrafter"/>
</dbReference>
<evidence type="ECO:0000256" key="2">
    <source>
        <dbReference type="ARBA" id="ARBA00022803"/>
    </source>
</evidence>
<dbReference type="SMART" id="SM00028">
    <property type="entry name" value="TPR"/>
    <property type="match status" value="3"/>
</dbReference>
<evidence type="ECO:0000313" key="4">
    <source>
        <dbReference type="EMBL" id="CDM67922.1"/>
    </source>
</evidence>
<dbReference type="RefSeq" id="WP_044036591.1">
    <property type="nucleotide sequence ID" value="NZ_HG917868.1"/>
</dbReference>
<name>W6S0X3_9CLOT</name>
<dbReference type="GO" id="GO:0006620">
    <property type="term" value="P:post-translational protein targeting to endoplasmic reticulum membrane"/>
    <property type="evidence" value="ECO:0007669"/>
    <property type="project" value="TreeGrafter"/>
</dbReference>
<dbReference type="InterPro" id="IPR011990">
    <property type="entry name" value="TPR-like_helical_dom_sf"/>
</dbReference>
<dbReference type="PROSITE" id="PS50005">
    <property type="entry name" value="TPR"/>
    <property type="match status" value="2"/>
</dbReference>
<keyword evidence="2 3" id="KW-0802">TPR repeat</keyword>
<evidence type="ECO:0000313" key="5">
    <source>
        <dbReference type="Proteomes" id="UP000019426"/>
    </source>
</evidence>
<dbReference type="GO" id="GO:0060090">
    <property type="term" value="F:molecular adaptor activity"/>
    <property type="evidence" value="ECO:0007669"/>
    <property type="project" value="TreeGrafter"/>
</dbReference>
<accession>W6S0X3</accession>
<feature type="repeat" description="TPR" evidence="3">
    <location>
        <begin position="67"/>
        <end position="100"/>
    </location>
</feature>
<dbReference type="Proteomes" id="UP000019426">
    <property type="component" value="Chromosome M2/40_rep1"/>
</dbReference>
<dbReference type="AlphaFoldDB" id="W6S0X3"/>
<dbReference type="Pfam" id="PF14559">
    <property type="entry name" value="TPR_19"/>
    <property type="match status" value="1"/>
</dbReference>
<dbReference type="InterPro" id="IPR047150">
    <property type="entry name" value="SGT"/>
</dbReference>
<sequence>MNYFDEGNLYYAKKEYKKALSLYEKAFEIRENEPDALYNAAVCHIKLKEYTDAIELLNKALALKIDSKYYFNLAYCYAHSLNNKKALVYFNTAWALNPEDEDCDKAINLILKKLRKEPTN</sequence>